<gene>
    <name evidence="5" type="ORF">GA0070606_5300</name>
</gene>
<comment type="similarity">
    <text evidence="1">Belongs to the HIBADH-related family.</text>
</comment>
<proteinExistence type="inferred from homology"/>
<dbReference type="InterPro" id="IPR036291">
    <property type="entry name" value="NAD(P)-bd_dom_sf"/>
</dbReference>
<dbReference type="InterPro" id="IPR006115">
    <property type="entry name" value="6PGDH_NADP-bd"/>
</dbReference>
<dbReference type="OrthoDB" id="5176214at2"/>
<dbReference type="InterPro" id="IPR051265">
    <property type="entry name" value="HIBADH-related_NP60_sf"/>
</dbReference>
<dbReference type="Pfam" id="PF21761">
    <property type="entry name" value="RedAm-like_C"/>
    <property type="match status" value="1"/>
</dbReference>
<organism evidence="5 6">
    <name type="scientific">Micromonospora citrea</name>
    <dbReference type="NCBI Taxonomy" id="47855"/>
    <lineage>
        <taxon>Bacteria</taxon>
        <taxon>Bacillati</taxon>
        <taxon>Actinomycetota</taxon>
        <taxon>Actinomycetes</taxon>
        <taxon>Micromonosporales</taxon>
        <taxon>Micromonosporaceae</taxon>
        <taxon>Micromonospora</taxon>
    </lineage>
</organism>
<dbReference type="PANTHER" id="PTHR43580:SF2">
    <property type="entry name" value="CYTOKINE-LIKE NUCLEAR FACTOR N-PAC"/>
    <property type="match status" value="1"/>
</dbReference>
<evidence type="ECO:0000256" key="2">
    <source>
        <dbReference type="ARBA" id="ARBA00023002"/>
    </source>
</evidence>
<dbReference type="STRING" id="47855.GA0070606_5300"/>
<dbReference type="Proteomes" id="UP000199001">
    <property type="component" value="Unassembled WGS sequence"/>
</dbReference>
<evidence type="ECO:0000259" key="4">
    <source>
        <dbReference type="Pfam" id="PF21761"/>
    </source>
</evidence>
<dbReference type="InterPro" id="IPR013328">
    <property type="entry name" value="6PGD_dom2"/>
</dbReference>
<reference evidence="6" key="1">
    <citation type="submission" date="2016-06" db="EMBL/GenBank/DDBJ databases">
        <authorList>
            <person name="Varghese N."/>
            <person name="Submissions Spin"/>
        </authorList>
    </citation>
    <scope>NUCLEOTIDE SEQUENCE [LARGE SCALE GENOMIC DNA]</scope>
    <source>
        <strain evidence="6">DSM 43903</strain>
    </source>
</reference>
<dbReference type="PANTHER" id="PTHR43580">
    <property type="entry name" value="OXIDOREDUCTASE GLYR1-RELATED"/>
    <property type="match status" value="1"/>
</dbReference>
<keyword evidence="6" id="KW-1185">Reference proteome</keyword>
<dbReference type="RefSeq" id="WP_091105461.1">
    <property type="nucleotide sequence ID" value="NZ_FMHZ01000002.1"/>
</dbReference>
<dbReference type="GO" id="GO:0016491">
    <property type="term" value="F:oxidoreductase activity"/>
    <property type="evidence" value="ECO:0007669"/>
    <property type="project" value="UniProtKB-KW"/>
</dbReference>
<dbReference type="SUPFAM" id="SSF51735">
    <property type="entry name" value="NAD(P)-binding Rossmann-fold domains"/>
    <property type="match status" value="1"/>
</dbReference>
<dbReference type="AlphaFoldDB" id="A0A1C6VV71"/>
<evidence type="ECO:0000259" key="3">
    <source>
        <dbReference type="Pfam" id="PF03446"/>
    </source>
</evidence>
<name>A0A1C6VV71_9ACTN</name>
<feature type="domain" description="NADPH-dependent reductive aminase-like C-terminal" evidence="4">
    <location>
        <begin position="161"/>
        <end position="282"/>
    </location>
</feature>
<dbReference type="PIRSF" id="PIRSF000103">
    <property type="entry name" value="HIBADH"/>
    <property type="match status" value="1"/>
</dbReference>
<evidence type="ECO:0000313" key="6">
    <source>
        <dbReference type="Proteomes" id="UP000199001"/>
    </source>
</evidence>
<dbReference type="Gene3D" id="1.10.1040.10">
    <property type="entry name" value="N-(1-d-carboxylethyl)-l-norvaline Dehydrogenase, domain 2"/>
    <property type="match status" value="1"/>
</dbReference>
<dbReference type="InterPro" id="IPR048666">
    <property type="entry name" value="RedAm-like_C"/>
</dbReference>
<dbReference type="EMBL" id="FMHZ01000002">
    <property type="protein sequence ID" value="SCL70122.1"/>
    <property type="molecule type" value="Genomic_DNA"/>
</dbReference>
<protein>
    <submittedName>
        <fullName evidence="5">3-hydroxyisobutyrate dehydrogenase</fullName>
    </submittedName>
</protein>
<dbReference type="Pfam" id="PF03446">
    <property type="entry name" value="NAD_binding_2"/>
    <property type="match status" value="1"/>
</dbReference>
<keyword evidence="2" id="KW-0560">Oxidoreductase</keyword>
<accession>A0A1C6VV71</accession>
<evidence type="ECO:0000256" key="1">
    <source>
        <dbReference type="ARBA" id="ARBA00009080"/>
    </source>
</evidence>
<dbReference type="Gene3D" id="3.40.50.720">
    <property type="entry name" value="NAD(P)-binding Rossmann-like Domain"/>
    <property type="match status" value="1"/>
</dbReference>
<sequence length="287" mass="29836">MAETITVIGTGAIGTAVAHRLLDAGREVTVWNRTQHRLNGLVEAGARPVDSVAAAVSSSDLVLLTLTDHRAVADCLAAMHPDRAGRTIVALCTGTPAEAQKTAELVAGMGARYLDAGVQASPETIGTARATILYGGDRAAYELHLDTLRLLGPPRFVGDAPAAAAIWDLALFGVWYDAQLGLLRALDTVRAAGIDITEFARTAGTQLGHVVNSATATATELLEADYPPGPANLGEHLTVLRHLVEQRAGSPLGDGGLPIVAARIEALLADNRSGEGLTAVVDRREVP</sequence>
<dbReference type="GO" id="GO:0050661">
    <property type="term" value="F:NADP binding"/>
    <property type="evidence" value="ECO:0007669"/>
    <property type="project" value="InterPro"/>
</dbReference>
<evidence type="ECO:0000313" key="5">
    <source>
        <dbReference type="EMBL" id="SCL70122.1"/>
    </source>
</evidence>
<dbReference type="InterPro" id="IPR015815">
    <property type="entry name" value="HIBADH-related"/>
</dbReference>
<feature type="domain" description="6-phosphogluconate dehydrogenase NADP-binding" evidence="3">
    <location>
        <begin position="4"/>
        <end position="152"/>
    </location>
</feature>